<feature type="domain" description="VTT" evidence="7">
    <location>
        <begin position="86"/>
        <end position="197"/>
    </location>
</feature>
<protein>
    <recommendedName>
        <fullName evidence="6">TVP38/TMEM64 family membrane protein</fullName>
    </recommendedName>
</protein>
<dbReference type="Proteomes" id="UP001193081">
    <property type="component" value="Unassembled WGS sequence"/>
</dbReference>
<comment type="caution">
    <text evidence="8">The sequence shown here is derived from an EMBL/GenBank/DDBJ whole genome shotgun (WGS) entry which is preliminary data.</text>
</comment>
<feature type="transmembrane region" description="Helical" evidence="6">
    <location>
        <begin position="66"/>
        <end position="89"/>
    </location>
</feature>
<feature type="transmembrane region" description="Helical" evidence="6">
    <location>
        <begin position="177"/>
        <end position="197"/>
    </location>
</feature>
<evidence type="ECO:0000256" key="2">
    <source>
        <dbReference type="ARBA" id="ARBA00022475"/>
    </source>
</evidence>
<feature type="transmembrane region" description="Helical" evidence="6">
    <location>
        <begin position="147"/>
        <end position="170"/>
    </location>
</feature>
<keyword evidence="3 6" id="KW-0812">Transmembrane</keyword>
<name>A0ABS4D422_9CHLR</name>
<accession>A0ABS4D422</accession>
<dbReference type="InterPro" id="IPR032816">
    <property type="entry name" value="VTT_dom"/>
</dbReference>
<evidence type="ECO:0000313" key="9">
    <source>
        <dbReference type="Proteomes" id="UP001193081"/>
    </source>
</evidence>
<evidence type="ECO:0000256" key="5">
    <source>
        <dbReference type="ARBA" id="ARBA00023136"/>
    </source>
</evidence>
<evidence type="ECO:0000256" key="6">
    <source>
        <dbReference type="RuleBase" id="RU366058"/>
    </source>
</evidence>
<reference evidence="8 9" key="1">
    <citation type="submission" date="2021-03" db="EMBL/GenBank/DDBJ databases">
        <authorList>
            <person name="Grouzdev D.S."/>
        </authorList>
    </citation>
    <scope>NUCLEOTIDE SEQUENCE [LARGE SCALE GENOMIC DNA]</scope>
    <source>
        <strain evidence="8 9">M50-1</strain>
    </source>
</reference>
<organism evidence="8 9">
    <name type="scientific">Candidatus Chloroploca mongolica</name>
    <dbReference type="NCBI Taxonomy" id="2528176"/>
    <lineage>
        <taxon>Bacteria</taxon>
        <taxon>Bacillati</taxon>
        <taxon>Chloroflexota</taxon>
        <taxon>Chloroflexia</taxon>
        <taxon>Chloroflexales</taxon>
        <taxon>Chloroflexineae</taxon>
        <taxon>Oscillochloridaceae</taxon>
        <taxon>Candidatus Chloroploca</taxon>
    </lineage>
</organism>
<keyword evidence="9" id="KW-1185">Reference proteome</keyword>
<dbReference type="EMBL" id="SIJK02000001">
    <property type="protein sequence ID" value="MBP1464175.1"/>
    <property type="molecule type" value="Genomic_DNA"/>
</dbReference>
<dbReference type="PANTHER" id="PTHR12677:SF59">
    <property type="entry name" value="GOLGI APPARATUS MEMBRANE PROTEIN TVP38-RELATED"/>
    <property type="match status" value="1"/>
</dbReference>
<gene>
    <name evidence="8" type="ORF">EYB53_000505</name>
</gene>
<dbReference type="PANTHER" id="PTHR12677">
    <property type="entry name" value="GOLGI APPARATUS MEMBRANE PROTEIN TVP38-RELATED"/>
    <property type="match status" value="1"/>
</dbReference>
<keyword evidence="2 6" id="KW-1003">Cell membrane</keyword>
<evidence type="ECO:0000256" key="4">
    <source>
        <dbReference type="ARBA" id="ARBA00022989"/>
    </source>
</evidence>
<dbReference type="Pfam" id="PF09335">
    <property type="entry name" value="VTT_dom"/>
    <property type="match status" value="1"/>
</dbReference>
<evidence type="ECO:0000259" key="7">
    <source>
        <dbReference type="Pfam" id="PF09335"/>
    </source>
</evidence>
<evidence type="ECO:0000256" key="3">
    <source>
        <dbReference type="ARBA" id="ARBA00022692"/>
    </source>
</evidence>
<feature type="transmembrane region" description="Helical" evidence="6">
    <location>
        <begin position="209"/>
        <end position="227"/>
    </location>
</feature>
<proteinExistence type="inferred from homology"/>
<feature type="transmembrane region" description="Helical" evidence="6">
    <location>
        <begin position="26"/>
        <end position="46"/>
    </location>
</feature>
<comment type="similarity">
    <text evidence="6">Belongs to the TVP38/TMEM64 family.</text>
</comment>
<sequence length="238" mass="25839">MIEREQELVAPQPISQRRGLRDLQRFGLVLGGWLLLVAAIQVYARAQMVQPLDLFQGMVTVCQVHPASPFLFIGAAMLSPILLLPAALLGGVAGVCFGPGLGILYTLIGCNLSALLTYSMGRITGHGDNRIARLCARYGDRLQRKPFLGVLVLRLSFLPYDPINYLIGLLHIPLRSFLLANTLGSLPGVIVIVLAGSALHELGQIKPEIVFGVVAGVLLSIAVVVLVRRRWRVYDEGN</sequence>
<feature type="transmembrane region" description="Helical" evidence="6">
    <location>
        <begin position="101"/>
        <end position="120"/>
    </location>
</feature>
<dbReference type="InterPro" id="IPR015414">
    <property type="entry name" value="TMEM64"/>
</dbReference>
<comment type="subcellular location">
    <subcellularLocation>
        <location evidence="1 6">Cell membrane</location>
        <topology evidence="1 6">Multi-pass membrane protein</topology>
    </subcellularLocation>
</comment>
<dbReference type="RefSeq" id="WP_135475598.1">
    <property type="nucleotide sequence ID" value="NZ_SIJK02000001.1"/>
</dbReference>
<keyword evidence="5 6" id="KW-0472">Membrane</keyword>
<evidence type="ECO:0000256" key="1">
    <source>
        <dbReference type="ARBA" id="ARBA00004651"/>
    </source>
</evidence>
<evidence type="ECO:0000313" key="8">
    <source>
        <dbReference type="EMBL" id="MBP1464175.1"/>
    </source>
</evidence>
<keyword evidence="4 6" id="KW-1133">Transmembrane helix</keyword>